<dbReference type="SMART" id="SM00646">
    <property type="entry name" value="Ami_3"/>
    <property type="match status" value="1"/>
</dbReference>
<protein>
    <submittedName>
        <fullName evidence="3">N-acetylmuramoyl-L-alanine amidase</fullName>
    </submittedName>
</protein>
<evidence type="ECO:0000313" key="3">
    <source>
        <dbReference type="EMBL" id="RNL66284.1"/>
    </source>
</evidence>
<dbReference type="InterPro" id="IPR002508">
    <property type="entry name" value="MurNAc-LAA_cat"/>
</dbReference>
<evidence type="ECO:0000259" key="2">
    <source>
        <dbReference type="SMART" id="SM00646"/>
    </source>
</evidence>
<proteinExistence type="predicted"/>
<dbReference type="OrthoDB" id="3268878at2"/>
<dbReference type="EMBL" id="RJSE01000001">
    <property type="protein sequence ID" value="RNL66284.1"/>
    <property type="molecule type" value="Genomic_DNA"/>
</dbReference>
<keyword evidence="1" id="KW-0378">Hydrolase</keyword>
<accession>A0A3N0CS27</accession>
<sequence length="259" mass="27465">MLLPTALSERAPAEARDVARVVERTAARDAAPARAAAKPLSGITIALDPGHQLGNHNFPSRINRQVQAGGFTKPCNTTGTATNSGYPEATLNFAIATKVKARLEALGATVRMTRTRNSQSLWGPCVDQRGRFGAKVGADLMVSLHADGARAGGRGFHVIATKSRKPWTADIARPSLRLAKALRAGLDGARLPRSNYLAGGTALTIRSDLGTLNLSDVPVAMIEIGNMRNASDARRMKSVKGRSTYAAAVVSGIRRYLSR</sequence>
<gene>
    <name evidence="3" type="ORF">EFK50_00285</name>
</gene>
<dbReference type="CDD" id="cd02696">
    <property type="entry name" value="MurNAc-LAA"/>
    <property type="match status" value="1"/>
</dbReference>
<evidence type="ECO:0000256" key="1">
    <source>
        <dbReference type="ARBA" id="ARBA00022801"/>
    </source>
</evidence>
<evidence type="ECO:0000313" key="4">
    <source>
        <dbReference type="Proteomes" id="UP000267128"/>
    </source>
</evidence>
<dbReference type="AlphaFoldDB" id="A0A3N0CS27"/>
<dbReference type="PANTHER" id="PTHR30404">
    <property type="entry name" value="N-ACETYLMURAMOYL-L-ALANINE AMIDASE"/>
    <property type="match status" value="1"/>
</dbReference>
<dbReference type="Gene3D" id="3.40.630.40">
    <property type="entry name" value="Zn-dependent exopeptidases"/>
    <property type="match status" value="1"/>
</dbReference>
<reference evidence="3 4" key="1">
    <citation type="submission" date="2018-11" db="EMBL/GenBank/DDBJ databases">
        <authorList>
            <person name="Li F."/>
        </authorList>
    </citation>
    <scope>NUCLEOTIDE SEQUENCE [LARGE SCALE GENOMIC DNA]</scope>
    <source>
        <strain evidence="3 4">Gsoil 097</strain>
    </source>
</reference>
<dbReference type="GO" id="GO:0009253">
    <property type="term" value="P:peptidoglycan catabolic process"/>
    <property type="evidence" value="ECO:0007669"/>
    <property type="project" value="InterPro"/>
</dbReference>
<dbReference type="Proteomes" id="UP000267128">
    <property type="component" value="Unassembled WGS sequence"/>
</dbReference>
<feature type="domain" description="MurNAc-LAA" evidence="2">
    <location>
        <begin position="130"/>
        <end position="254"/>
    </location>
</feature>
<organism evidence="3 4">
    <name type="scientific">Nocardioides marmoriginsengisoli</name>
    <dbReference type="NCBI Taxonomy" id="661483"/>
    <lineage>
        <taxon>Bacteria</taxon>
        <taxon>Bacillati</taxon>
        <taxon>Actinomycetota</taxon>
        <taxon>Actinomycetes</taxon>
        <taxon>Propionibacteriales</taxon>
        <taxon>Nocardioidaceae</taxon>
        <taxon>Nocardioides</taxon>
    </lineage>
</organism>
<dbReference type="GO" id="GO:0030288">
    <property type="term" value="C:outer membrane-bounded periplasmic space"/>
    <property type="evidence" value="ECO:0007669"/>
    <property type="project" value="TreeGrafter"/>
</dbReference>
<dbReference type="SUPFAM" id="SSF53187">
    <property type="entry name" value="Zn-dependent exopeptidases"/>
    <property type="match status" value="1"/>
</dbReference>
<comment type="caution">
    <text evidence="3">The sequence shown here is derived from an EMBL/GenBank/DDBJ whole genome shotgun (WGS) entry which is preliminary data.</text>
</comment>
<name>A0A3N0CS27_9ACTN</name>
<dbReference type="Pfam" id="PF01520">
    <property type="entry name" value="Amidase_3"/>
    <property type="match status" value="1"/>
</dbReference>
<dbReference type="PANTHER" id="PTHR30404:SF0">
    <property type="entry name" value="N-ACETYLMURAMOYL-L-ALANINE AMIDASE AMIC"/>
    <property type="match status" value="1"/>
</dbReference>
<keyword evidence="4" id="KW-1185">Reference proteome</keyword>
<dbReference type="InterPro" id="IPR050695">
    <property type="entry name" value="N-acetylmuramoyl_amidase_3"/>
</dbReference>
<dbReference type="GO" id="GO:0008745">
    <property type="term" value="F:N-acetylmuramoyl-L-alanine amidase activity"/>
    <property type="evidence" value="ECO:0007669"/>
    <property type="project" value="InterPro"/>
</dbReference>